<dbReference type="Proteomes" id="UP000886520">
    <property type="component" value="Chromosome 18"/>
</dbReference>
<feature type="domain" description="Trigger factor C-terminal" evidence="10">
    <location>
        <begin position="362"/>
        <end position="520"/>
    </location>
</feature>
<dbReference type="OrthoDB" id="3366at2759"/>
<dbReference type="SUPFAM" id="SSF102735">
    <property type="entry name" value="Trigger factor ribosome-binding domain"/>
    <property type="match status" value="1"/>
</dbReference>
<dbReference type="InterPro" id="IPR008881">
    <property type="entry name" value="Trigger_fac_ribosome-bd_bac"/>
</dbReference>
<comment type="function">
    <text evidence="7">Involved in protein export. Acts as a chaperone by maintaining the newly synthesized protein in an open conformation. Functions as a peptidyl-prolyl cis-trans isomerase.</text>
</comment>
<dbReference type="HAMAP" id="MF_00303">
    <property type="entry name" value="Trigger_factor_Tig"/>
    <property type="match status" value="1"/>
</dbReference>
<keyword evidence="4" id="KW-0697">Rotamase</keyword>
<dbReference type="EMBL" id="JABFUD020000018">
    <property type="protein sequence ID" value="KAI5066007.1"/>
    <property type="molecule type" value="Genomic_DNA"/>
</dbReference>
<dbReference type="InterPro" id="IPR036611">
    <property type="entry name" value="Trigger_fac_ribosome-bd_sf"/>
</dbReference>
<evidence type="ECO:0000259" key="9">
    <source>
        <dbReference type="Pfam" id="PF05697"/>
    </source>
</evidence>
<evidence type="ECO:0000256" key="4">
    <source>
        <dbReference type="ARBA" id="ARBA00023110"/>
    </source>
</evidence>
<evidence type="ECO:0000256" key="7">
    <source>
        <dbReference type="ARBA" id="ARBA00024849"/>
    </source>
</evidence>
<dbReference type="GO" id="GO:0043335">
    <property type="term" value="P:protein unfolding"/>
    <property type="evidence" value="ECO:0007669"/>
    <property type="project" value="TreeGrafter"/>
</dbReference>
<dbReference type="Pfam" id="PF05697">
    <property type="entry name" value="Trigger_N"/>
    <property type="match status" value="1"/>
</dbReference>
<dbReference type="GO" id="GO:0043022">
    <property type="term" value="F:ribosome binding"/>
    <property type="evidence" value="ECO:0007669"/>
    <property type="project" value="TreeGrafter"/>
</dbReference>
<dbReference type="PANTHER" id="PTHR30560">
    <property type="entry name" value="TRIGGER FACTOR CHAPERONE AND PEPTIDYL-PROLYL CIS/TRANS ISOMERASE"/>
    <property type="match status" value="1"/>
</dbReference>
<dbReference type="Gene3D" id="3.30.70.1050">
    <property type="entry name" value="Trigger factor ribosome-binding domain"/>
    <property type="match status" value="1"/>
</dbReference>
<dbReference type="SUPFAM" id="SSF54534">
    <property type="entry name" value="FKBP-like"/>
    <property type="match status" value="1"/>
</dbReference>
<evidence type="ECO:0000256" key="3">
    <source>
        <dbReference type="ARBA" id="ARBA00013194"/>
    </source>
</evidence>
<organism evidence="11 12">
    <name type="scientific">Adiantum capillus-veneris</name>
    <name type="common">Maidenhair fern</name>
    <dbReference type="NCBI Taxonomy" id="13818"/>
    <lineage>
        <taxon>Eukaryota</taxon>
        <taxon>Viridiplantae</taxon>
        <taxon>Streptophyta</taxon>
        <taxon>Embryophyta</taxon>
        <taxon>Tracheophyta</taxon>
        <taxon>Polypodiopsida</taxon>
        <taxon>Polypodiidae</taxon>
        <taxon>Polypodiales</taxon>
        <taxon>Pteridineae</taxon>
        <taxon>Pteridaceae</taxon>
        <taxon>Vittarioideae</taxon>
        <taxon>Adiantum</taxon>
    </lineage>
</organism>
<evidence type="ECO:0000313" key="12">
    <source>
        <dbReference type="Proteomes" id="UP000886520"/>
    </source>
</evidence>
<keyword evidence="8" id="KW-0175">Coiled coil</keyword>
<dbReference type="InterPro" id="IPR008880">
    <property type="entry name" value="Trigger_fac_C"/>
</dbReference>
<dbReference type="AlphaFoldDB" id="A0A9D4Z9U1"/>
<evidence type="ECO:0000256" key="2">
    <source>
        <dbReference type="ARBA" id="ARBA00005464"/>
    </source>
</evidence>
<keyword evidence="5" id="KW-0143">Chaperone</keyword>
<dbReference type="Gene3D" id="1.10.3120.10">
    <property type="entry name" value="Trigger factor, C-terminal domain"/>
    <property type="match status" value="1"/>
</dbReference>
<evidence type="ECO:0000256" key="8">
    <source>
        <dbReference type="SAM" id="Coils"/>
    </source>
</evidence>
<dbReference type="PANTHER" id="PTHR30560:SF3">
    <property type="entry name" value="TRIGGER FACTOR-LIKE PROTEIN TIG, CHLOROPLASTIC"/>
    <property type="match status" value="1"/>
</dbReference>
<sequence>MEALPAVHAGAVSRVSAAARLHPLPSRLRLSFAESFACPSRLLLTNSYCGKSIGIYSVCAPPHAVQLLLPSASTVADAVEVSESFEPNSRVKLSVKVAPKICKESYELVLKELSKRTKIPGFQVGKAVPEPILVNFVGKDRVKTAAIEAVLRNTLPQALSSVAGRALKDSEHIVTSLDDLKSSFSPTSLLSYDVVVDIVPEVKWTTPGAYKRLKVIVEIDDESVYQKAAEAEFRSGYKDLGSLHVVQDRCIEAGDVVILDVACNRVNEDGTVGDRIISAEQKGFQLDTEDGLSYLPGFVDAIYGMKRGEIRVFELVFPDTWQVEATRGATGRFEVHVKEHFYRVFPTLDDSLAGKFLENCETLDQVREAYLKKHQEQYELQKLRTTQNMLMNELAKVTQVDVPNSLIEEQGRNMFAGKLLELQARMNLNTDQLAGLSSQEMVNNYLISQKQTIIDAVKQVLAVAEIFKLENLRYTEADLKKEVETAEADFKKFNQDYDKERIVEQAKELLEGAKVLDWLMANADISYAVNKL</sequence>
<comment type="similarity">
    <text evidence="2">Belongs to the FKBP-type PPIase family. Tig subfamily.</text>
</comment>
<dbReference type="Pfam" id="PF05698">
    <property type="entry name" value="Trigger_C"/>
    <property type="match status" value="1"/>
</dbReference>
<reference evidence="11" key="1">
    <citation type="submission" date="2021-01" db="EMBL/GenBank/DDBJ databases">
        <title>Adiantum capillus-veneris genome.</title>
        <authorList>
            <person name="Fang Y."/>
            <person name="Liao Q."/>
        </authorList>
    </citation>
    <scope>NUCLEOTIDE SEQUENCE</scope>
    <source>
        <strain evidence="11">H3</strain>
        <tissue evidence="11">Leaf</tissue>
    </source>
</reference>
<dbReference type="InterPro" id="IPR005215">
    <property type="entry name" value="Trig_fac"/>
</dbReference>
<protein>
    <recommendedName>
        <fullName evidence="3">peptidylprolyl isomerase</fullName>
        <ecNumber evidence="3">5.2.1.8</ecNumber>
    </recommendedName>
</protein>
<dbReference type="FunFam" id="3.30.70.1050:FF:000004">
    <property type="entry name" value="Trigger factor"/>
    <property type="match status" value="1"/>
</dbReference>
<gene>
    <name evidence="11" type="ORF">GOP47_0018631</name>
</gene>
<keyword evidence="12" id="KW-1185">Reference proteome</keyword>
<dbReference type="GO" id="GO:0015031">
    <property type="term" value="P:protein transport"/>
    <property type="evidence" value="ECO:0007669"/>
    <property type="project" value="InterPro"/>
</dbReference>
<evidence type="ECO:0000256" key="5">
    <source>
        <dbReference type="ARBA" id="ARBA00023186"/>
    </source>
</evidence>
<dbReference type="GO" id="GO:0003755">
    <property type="term" value="F:peptidyl-prolyl cis-trans isomerase activity"/>
    <property type="evidence" value="ECO:0007669"/>
    <property type="project" value="UniProtKB-KW"/>
</dbReference>
<evidence type="ECO:0000313" key="11">
    <source>
        <dbReference type="EMBL" id="KAI5066007.1"/>
    </source>
</evidence>
<comment type="caution">
    <text evidence="11">The sequence shown here is derived from an EMBL/GenBank/DDBJ whole genome shotgun (WGS) entry which is preliminary data.</text>
</comment>
<comment type="catalytic activity">
    <reaction evidence="1">
        <text>[protein]-peptidylproline (omega=180) = [protein]-peptidylproline (omega=0)</text>
        <dbReference type="Rhea" id="RHEA:16237"/>
        <dbReference type="Rhea" id="RHEA-COMP:10747"/>
        <dbReference type="Rhea" id="RHEA-COMP:10748"/>
        <dbReference type="ChEBI" id="CHEBI:83833"/>
        <dbReference type="ChEBI" id="CHEBI:83834"/>
        <dbReference type="EC" id="5.2.1.8"/>
    </reaction>
</comment>
<proteinExistence type="inferred from homology"/>
<dbReference type="InterPro" id="IPR027304">
    <property type="entry name" value="Trigger_fact/SurA_dom_sf"/>
</dbReference>
<dbReference type="SUPFAM" id="SSF109998">
    <property type="entry name" value="Triger factor/SurA peptide-binding domain-like"/>
    <property type="match status" value="1"/>
</dbReference>
<evidence type="ECO:0000259" key="10">
    <source>
        <dbReference type="Pfam" id="PF05698"/>
    </source>
</evidence>
<keyword evidence="6" id="KW-0413">Isomerase</keyword>
<name>A0A9D4Z9U1_ADICA</name>
<accession>A0A9D4Z9U1</accession>
<feature type="coiled-coil region" evidence="8">
    <location>
        <begin position="469"/>
        <end position="496"/>
    </location>
</feature>
<evidence type="ECO:0000256" key="6">
    <source>
        <dbReference type="ARBA" id="ARBA00023235"/>
    </source>
</evidence>
<dbReference type="InterPro" id="IPR046357">
    <property type="entry name" value="PPIase_dom_sf"/>
</dbReference>
<dbReference type="InterPro" id="IPR037041">
    <property type="entry name" value="Trigger_fac_C_sf"/>
</dbReference>
<dbReference type="GO" id="GO:0051083">
    <property type="term" value="P:'de novo' cotranslational protein folding"/>
    <property type="evidence" value="ECO:0007669"/>
    <property type="project" value="TreeGrafter"/>
</dbReference>
<dbReference type="GO" id="GO:0044183">
    <property type="term" value="F:protein folding chaperone"/>
    <property type="evidence" value="ECO:0007669"/>
    <property type="project" value="TreeGrafter"/>
</dbReference>
<dbReference type="EC" id="5.2.1.8" evidence="3"/>
<feature type="domain" description="Trigger factor ribosome-binding bacterial" evidence="9">
    <location>
        <begin position="86"/>
        <end position="227"/>
    </location>
</feature>
<evidence type="ECO:0000256" key="1">
    <source>
        <dbReference type="ARBA" id="ARBA00000971"/>
    </source>
</evidence>
<dbReference type="Gene3D" id="3.10.50.40">
    <property type="match status" value="1"/>
</dbReference>